<keyword evidence="1" id="KW-0472">Membrane</keyword>
<proteinExistence type="predicted"/>
<gene>
    <name evidence="2" type="ORF">AC812_15075</name>
</gene>
<dbReference type="EMBL" id="LGHJ01000021">
    <property type="protein sequence ID" value="KPL73111.1"/>
    <property type="molecule type" value="Genomic_DNA"/>
</dbReference>
<dbReference type="AlphaFoldDB" id="A0A0P6WVY4"/>
<evidence type="ECO:0000256" key="1">
    <source>
        <dbReference type="SAM" id="Phobius"/>
    </source>
</evidence>
<evidence type="ECO:0000313" key="2">
    <source>
        <dbReference type="EMBL" id="KPL73111.1"/>
    </source>
</evidence>
<reference evidence="2 3" key="1">
    <citation type="submission" date="2015-07" db="EMBL/GenBank/DDBJ databases">
        <title>Draft genome of Bellilinea caldifistulae DSM 17877.</title>
        <authorList>
            <person name="Hemp J."/>
            <person name="Ward L.M."/>
            <person name="Pace L.A."/>
            <person name="Fischer W.W."/>
        </authorList>
    </citation>
    <scope>NUCLEOTIDE SEQUENCE [LARGE SCALE GENOMIC DNA]</scope>
    <source>
        <strain evidence="2 3">GOMI-1</strain>
    </source>
</reference>
<dbReference type="Proteomes" id="UP000050514">
    <property type="component" value="Unassembled WGS sequence"/>
</dbReference>
<dbReference type="STRING" id="360411.AC812_15075"/>
<comment type="caution">
    <text evidence="2">The sequence shown here is derived from an EMBL/GenBank/DDBJ whole genome shotgun (WGS) entry which is preliminary data.</text>
</comment>
<dbReference type="RefSeq" id="WP_061917225.1">
    <property type="nucleotide sequence ID" value="NZ_LGHJ01000021.1"/>
</dbReference>
<feature type="transmembrane region" description="Helical" evidence="1">
    <location>
        <begin position="50"/>
        <end position="68"/>
    </location>
</feature>
<evidence type="ECO:0000313" key="3">
    <source>
        <dbReference type="Proteomes" id="UP000050514"/>
    </source>
</evidence>
<name>A0A0P6WVY4_9CHLR</name>
<sequence length="69" mass="7730">MLGNFSHFLDKVSSFLANRKGLLPLAGLILILLNFILQFFLSGWLIESNLFLHLGLILAIIGFMLAWAL</sequence>
<keyword evidence="1" id="KW-1133">Transmembrane helix</keyword>
<keyword evidence="3" id="KW-1185">Reference proteome</keyword>
<feature type="transmembrane region" description="Helical" evidence="1">
    <location>
        <begin position="21"/>
        <end position="44"/>
    </location>
</feature>
<keyword evidence="1" id="KW-0812">Transmembrane</keyword>
<accession>A0A0P6WVY4</accession>
<organism evidence="2 3">
    <name type="scientific">Bellilinea caldifistulae</name>
    <dbReference type="NCBI Taxonomy" id="360411"/>
    <lineage>
        <taxon>Bacteria</taxon>
        <taxon>Bacillati</taxon>
        <taxon>Chloroflexota</taxon>
        <taxon>Anaerolineae</taxon>
        <taxon>Anaerolineales</taxon>
        <taxon>Anaerolineaceae</taxon>
        <taxon>Bellilinea</taxon>
    </lineage>
</organism>
<protein>
    <submittedName>
        <fullName evidence="2">Uncharacterized protein</fullName>
    </submittedName>
</protein>